<dbReference type="GeneID" id="29420551"/>
<feature type="coiled-coil region" evidence="1">
    <location>
        <begin position="95"/>
        <end position="139"/>
    </location>
</feature>
<sequence length="145" mass="16444">MLWVKNDIYDSSNKRQISSSTSSEGLENKIEVSKNMLFISMSGIYKQTRSLNSIRKGFNNQANILNSDADFDEMTRNYNGAKRKRAEAASDVGRANAMQSKIGKVNNDIKKSEKNINDLNDLNEKKETLKIDNTENQVKNIDEFA</sequence>
<dbReference type="Proteomes" id="UP000019482">
    <property type="component" value="Unassembled WGS sequence"/>
</dbReference>
<evidence type="ECO:0000313" key="2">
    <source>
        <dbReference type="EMBL" id="CDL92195.1"/>
    </source>
</evidence>
<evidence type="ECO:0000256" key="1">
    <source>
        <dbReference type="SAM" id="Coils"/>
    </source>
</evidence>
<dbReference type="EMBL" id="CBXI010000040">
    <property type="protein sequence ID" value="CDL92195.1"/>
    <property type="molecule type" value="Genomic_DNA"/>
</dbReference>
<reference evidence="2 3" key="1">
    <citation type="journal article" date="2015" name="Genome Announc.">
        <title>Draft Genome Sequence of Clostridium tyrobutyricum Strain DIVETGP, Isolated from Cow's Milk for Grana Padano Production.</title>
        <authorList>
            <person name="Soggiu A."/>
            <person name="Piras C."/>
            <person name="Gaiarsa S."/>
            <person name="Sassera D."/>
            <person name="Roncada P."/>
            <person name="Bendixen E."/>
            <person name="Brasca M."/>
            <person name="Bonizzi L."/>
        </authorList>
    </citation>
    <scope>NUCLEOTIDE SEQUENCE [LARGE SCALE GENOMIC DNA]</scope>
    <source>
        <strain evidence="2 3">DIVETGP</strain>
    </source>
</reference>
<evidence type="ECO:0000313" key="3">
    <source>
        <dbReference type="Proteomes" id="UP000019482"/>
    </source>
</evidence>
<proteinExistence type="predicted"/>
<keyword evidence="1" id="KW-0175">Coiled coil</keyword>
<keyword evidence="3" id="KW-1185">Reference proteome</keyword>
<protein>
    <submittedName>
        <fullName evidence="2">Uncharacterized protein</fullName>
    </submittedName>
</protein>
<gene>
    <name evidence="2" type="ORF">CTDIVETGP_2265</name>
</gene>
<dbReference type="RefSeq" id="WP_017895835.1">
    <property type="nucleotide sequence ID" value="NZ_CBXI010000040.1"/>
</dbReference>
<comment type="caution">
    <text evidence="2">The sequence shown here is derived from an EMBL/GenBank/DDBJ whole genome shotgun (WGS) entry which is preliminary data.</text>
</comment>
<accession>W6N7F1</accession>
<dbReference type="AlphaFoldDB" id="W6N7F1"/>
<organism evidence="2 3">
    <name type="scientific">Clostridium tyrobutyricum DIVETGP</name>
    <dbReference type="NCBI Taxonomy" id="1408889"/>
    <lineage>
        <taxon>Bacteria</taxon>
        <taxon>Bacillati</taxon>
        <taxon>Bacillota</taxon>
        <taxon>Clostridia</taxon>
        <taxon>Eubacteriales</taxon>
        <taxon>Clostridiaceae</taxon>
        <taxon>Clostridium</taxon>
    </lineage>
</organism>
<name>W6N7F1_CLOTY</name>